<evidence type="ECO:0000259" key="4">
    <source>
        <dbReference type="Pfam" id="PF12248"/>
    </source>
</evidence>
<feature type="transmembrane region" description="Helical" evidence="1">
    <location>
        <begin position="429"/>
        <end position="446"/>
    </location>
</feature>
<dbReference type="InterPro" id="IPR006202">
    <property type="entry name" value="Neur_chan_lig-bd"/>
</dbReference>
<keyword evidence="6" id="KW-1185">Reference proteome</keyword>
<dbReference type="InterPro" id="IPR022041">
    <property type="entry name" value="Methyltransf_FA"/>
</dbReference>
<dbReference type="Proteomes" id="UP001307889">
    <property type="component" value="Chromosome 12"/>
</dbReference>
<evidence type="ECO:0000313" key="6">
    <source>
        <dbReference type="Proteomes" id="UP001307889"/>
    </source>
</evidence>
<feature type="domain" description="Farnesoic acid O-methyl transferase" evidence="4">
    <location>
        <begin position="36"/>
        <end position="180"/>
    </location>
</feature>
<dbReference type="EMBL" id="AP028920">
    <property type="protein sequence ID" value="BET00739.1"/>
    <property type="molecule type" value="Genomic_DNA"/>
</dbReference>
<sequence length="576" mass="65211">MSPASVCVLITFFWTAFNQIRDASGHNQNCDRITTFNYHYTPTFDLVQMDGFPDQPGVNFNFSVRAVSDGHLKLSTTPDPKLSPVTLEIVLGAGANTFSALRRRPKKSPLDLTVNTYRVLSDREMRNFSLYLAGEVLLLYANDSASPIFRYEDSSIPDMRYIAFGAWNNVGVEWSFNCKNAEMPDPEMKNPLYRLKADYWAHYDPFNPPILDNQTLVIDVALSLKYVNLDVKEASFSMRGHFSLKWTDQKLKWNPNDYGNITNLNFKHRVIWMPDFVPLNSPKADNPILSDRSVLLDHSGVANWKSDGSTETWCAADVSSWPADEHTCEVHVGLHSYPQNVWINLSQSDDLQNSLMPGLEWEIVSVLMEEAEKFDAETNDENGGAQSFKIIVTLRRISSPYMLLFIGPITVSYVVLMSSFIIEPRYSSRLFLVATAAVTLYVFLLLEENALPALPRGTPRIIKTTSSLFLMAIVQLVFHSFNVHVATLVSQAPKFVQNAAKKPWMKYLHRATFVSFVENENLAEPGETESVTTDRCIDSDDQFTNKYHWALVSRALDAIAFIISFLIVPTIVLTNY</sequence>
<dbReference type="Pfam" id="PF12248">
    <property type="entry name" value="Methyltransf_FA"/>
    <property type="match status" value="1"/>
</dbReference>
<keyword evidence="1" id="KW-1133">Transmembrane helix</keyword>
<organism evidence="5 6">
    <name type="scientific">Nesidiocoris tenuis</name>
    <dbReference type="NCBI Taxonomy" id="355587"/>
    <lineage>
        <taxon>Eukaryota</taxon>
        <taxon>Metazoa</taxon>
        <taxon>Ecdysozoa</taxon>
        <taxon>Arthropoda</taxon>
        <taxon>Hexapoda</taxon>
        <taxon>Insecta</taxon>
        <taxon>Pterygota</taxon>
        <taxon>Neoptera</taxon>
        <taxon>Paraneoptera</taxon>
        <taxon>Hemiptera</taxon>
        <taxon>Heteroptera</taxon>
        <taxon>Panheteroptera</taxon>
        <taxon>Cimicomorpha</taxon>
        <taxon>Miridae</taxon>
        <taxon>Dicyphina</taxon>
        <taxon>Nesidiocoris</taxon>
    </lineage>
</organism>
<evidence type="ECO:0000259" key="3">
    <source>
        <dbReference type="Pfam" id="PF02931"/>
    </source>
</evidence>
<protein>
    <submittedName>
        <fullName evidence="5">LRRCT</fullName>
    </submittedName>
</protein>
<keyword evidence="2" id="KW-0732">Signal</keyword>
<feature type="transmembrane region" description="Helical" evidence="1">
    <location>
        <begin position="555"/>
        <end position="573"/>
    </location>
</feature>
<evidence type="ECO:0000256" key="1">
    <source>
        <dbReference type="SAM" id="Phobius"/>
    </source>
</evidence>
<dbReference type="Gene3D" id="2.70.170.10">
    <property type="entry name" value="Neurotransmitter-gated ion-channel ligand-binding domain"/>
    <property type="match status" value="1"/>
</dbReference>
<reference evidence="5 6" key="1">
    <citation type="submission" date="2023-09" db="EMBL/GenBank/DDBJ databases">
        <title>Nesidiocoris tenuis whole genome shotgun sequence.</title>
        <authorList>
            <person name="Shibata T."/>
            <person name="Shimoda M."/>
            <person name="Kobayashi T."/>
            <person name="Uehara T."/>
        </authorList>
    </citation>
    <scope>NUCLEOTIDE SEQUENCE [LARGE SCALE GENOMIC DNA]</scope>
    <source>
        <strain evidence="5 6">Japan</strain>
    </source>
</reference>
<feature type="transmembrane region" description="Helical" evidence="1">
    <location>
        <begin position="401"/>
        <end position="422"/>
    </location>
</feature>
<feature type="chain" id="PRO_5045122939" evidence="2">
    <location>
        <begin position="26"/>
        <end position="576"/>
    </location>
</feature>
<feature type="domain" description="Neurotransmitter-gated ion-channel ligand-binding" evidence="3">
    <location>
        <begin position="194"/>
        <end position="396"/>
    </location>
</feature>
<dbReference type="CDD" id="cd18989">
    <property type="entry name" value="LGIC_ECD_cation"/>
    <property type="match status" value="1"/>
</dbReference>
<accession>A0ABN7B8M7</accession>
<gene>
    <name evidence="5" type="ORF">NTJ_13555</name>
</gene>
<proteinExistence type="predicted"/>
<dbReference type="Pfam" id="PF02931">
    <property type="entry name" value="Neur_chan_LBD"/>
    <property type="match status" value="1"/>
</dbReference>
<dbReference type="PANTHER" id="PTHR18945">
    <property type="entry name" value="NEUROTRANSMITTER GATED ION CHANNEL"/>
    <property type="match status" value="1"/>
</dbReference>
<feature type="transmembrane region" description="Helical" evidence="1">
    <location>
        <begin position="466"/>
        <end position="489"/>
    </location>
</feature>
<feature type="signal peptide" evidence="2">
    <location>
        <begin position="1"/>
        <end position="25"/>
    </location>
</feature>
<name>A0ABN7B8M7_9HEMI</name>
<dbReference type="InterPro" id="IPR036734">
    <property type="entry name" value="Neur_chan_lig-bd_sf"/>
</dbReference>
<evidence type="ECO:0000313" key="5">
    <source>
        <dbReference type="EMBL" id="BET00739.1"/>
    </source>
</evidence>
<dbReference type="InterPro" id="IPR006201">
    <property type="entry name" value="Neur_channel"/>
</dbReference>
<dbReference type="SUPFAM" id="SSF63712">
    <property type="entry name" value="Nicotinic receptor ligand binding domain-like"/>
    <property type="match status" value="1"/>
</dbReference>
<keyword evidence="1" id="KW-0812">Transmembrane</keyword>
<keyword evidence="1" id="KW-0472">Membrane</keyword>
<evidence type="ECO:0000256" key="2">
    <source>
        <dbReference type="SAM" id="SignalP"/>
    </source>
</evidence>